<evidence type="ECO:0000313" key="2">
    <source>
        <dbReference type="EMBL" id="RIA35436.1"/>
    </source>
</evidence>
<feature type="transmembrane region" description="Helical" evidence="1">
    <location>
        <begin position="90"/>
        <end position="108"/>
    </location>
</feature>
<dbReference type="RefSeq" id="WP_245968681.1">
    <property type="nucleotide sequence ID" value="NZ_QXDC01000006.1"/>
</dbReference>
<keyword evidence="1" id="KW-0472">Membrane</keyword>
<dbReference type="Proteomes" id="UP000266568">
    <property type="component" value="Unassembled WGS sequence"/>
</dbReference>
<keyword evidence="1" id="KW-0812">Transmembrane</keyword>
<protein>
    <submittedName>
        <fullName evidence="2">Uncharacterized protein</fullName>
    </submittedName>
</protein>
<evidence type="ECO:0000313" key="3">
    <source>
        <dbReference type="Proteomes" id="UP000266568"/>
    </source>
</evidence>
<proteinExistence type="predicted"/>
<accession>A0A397NDB8</accession>
<dbReference type="EMBL" id="QXDC01000006">
    <property type="protein sequence ID" value="RIA35436.1"/>
    <property type="molecule type" value="Genomic_DNA"/>
</dbReference>
<keyword evidence="1" id="KW-1133">Transmembrane helix</keyword>
<name>A0A397NDB8_9SPHN</name>
<gene>
    <name evidence="2" type="ORF">DFR49_4213</name>
</gene>
<organism evidence="2 3">
    <name type="scientific">Hephaestia caeni</name>
    <dbReference type="NCBI Taxonomy" id="645617"/>
    <lineage>
        <taxon>Bacteria</taxon>
        <taxon>Pseudomonadati</taxon>
        <taxon>Pseudomonadota</taxon>
        <taxon>Alphaproteobacteria</taxon>
        <taxon>Sphingomonadales</taxon>
        <taxon>Sphingomonadaceae</taxon>
        <taxon>Hephaestia</taxon>
    </lineage>
</organism>
<sequence length="122" mass="13192">MTDPVTIAAIARRAAAKLTRRPAPRLRTFLTLAPLAALAACARQVSSAVEHGADTPGFLLGLWHGFIFPVAWVLSLFMPDVAIYAVPNNGGWYDFGYFVGIVFLGVGARKGGKTVYIRTRRS</sequence>
<feature type="transmembrane region" description="Helical" evidence="1">
    <location>
        <begin position="57"/>
        <end position="78"/>
    </location>
</feature>
<reference evidence="2 3" key="1">
    <citation type="submission" date="2018-08" db="EMBL/GenBank/DDBJ databases">
        <title>Genomic Encyclopedia of Type Strains, Phase IV (KMG-IV): sequencing the most valuable type-strain genomes for metagenomic binning, comparative biology and taxonomic classification.</title>
        <authorList>
            <person name="Goeker M."/>
        </authorList>
    </citation>
    <scope>NUCLEOTIDE SEQUENCE [LARGE SCALE GENOMIC DNA]</scope>
    <source>
        <strain evidence="2 3">DSM 25527</strain>
    </source>
</reference>
<dbReference type="AlphaFoldDB" id="A0A397NDB8"/>
<comment type="caution">
    <text evidence="2">The sequence shown here is derived from an EMBL/GenBank/DDBJ whole genome shotgun (WGS) entry which is preliminary data.</text>
</comment>
<evidence type="ECO:0000256" key="1">
    <source>
        <dbReference type="SAM" id="Phobius"/>
    </source>
</evidence>
<keyword evidence="3" id="KW-1185">Reference proteome</keyword>